<dbReference type="PANTHER" id="PTHR30349:SF94">
    <property type="entry name" value="INTEGRASE_RECOMBINASE HI_1414-RELATED"/>
    <property type="match status" value="1"/>
</dbReference>
<comment type="caution">
    <text evidence="4">The sequence shown here is derived from an EMBL/GenBank/DDBJ whole genome shotgun (WGS) entry which is preliminary data.</text>
</comment>
<dbReference type="AlphaFoldDB" id="A0A7Y7WFY3"/>
<evidence type="ECO:0000256" key="2">
    <source>
        <dbReference type="ARBA" id="ARBA00023172"/>
    </source>
</evidence>
<accession>A0A7Y7WFY3</accession>
<protein>
    <submittedName>
        <fullName evidence="4">Site-specific integrase</fullName>
    </submittedName>
</protein>
<dbReference type="Pfam" id="PF00589">
    <property type="entry name" value="Phage_integrase"/>
    <property type="match status" value="1"/>
</dbReference>
<keyword evidence="2" id="KW-0233">DNA recombination</keyword>
<dbReference type="RefSeq" id="WP_177144814.1">
    <property type="nucleotide sequence ID" value="NZ_JACAPU010000021.1"/>
</dbReference>
<dbReference type="GO" id="GO:0015074">
    <property type="term" value="P:DNA integration"/>
    <property type="evidence" value="ECO:0007669"/>
    <property type="project" value="UniProtKB-KW"/>
</dbReference>
<dbReference type="GO" id="GO:0006310">
    <property type="term" value="P:DNA recombination"/>
    <property type="evidence" value="ECO:0007669"/>
    <property type="project" value="UniProtKB-KW"/>
</dbReference>
<dbReference type="EMBL" id="JACAPU010000021">
    <property type="protein sequence ID" value="NWB48707.1"/>
    <property type="molecule type" value="Genomic_DNA"/>
</dbReference>
<dbReference type="Proteomes" id="UP000582981">
    <property type="component" value="Unassembled WGS sequence"/>
</dbReference>
<evidence type="ECO:0000313" key="4">
    <source>
        <dbReference type="EMBL" id="NWB48707.1"/>
    </source>
</evidence>
<dbReference type="InterPro" id="IPR002104">
    <property type="entry name" value="Integrase_catalytic"/>
</dbReference>
<feature type="non-terminal residue" evidence="4">
    <location>
        <position position="385"/>
    </location>
</feature>
<dbReference type="SUPFAM" id="SSF56349">
    <property type="entry name" value="DNA breaking-rejoining enzymes"/>
    <property type="match status" value="1"/>
</dbReference>
<evidence type="ECO:0000259" key="3">
    <source>
        <dbReference type="PROSITE" id="PS51898"/>
    </source>
</evidence>
<proteinExistence type="predicted"/>
<name>A0A7Y7WFY3_9PSED</name>
<dbReference type="PANTHER" id="PTHR30349">
    <property type="entry name" value="PHAGE INTEGRASE-RELATED"/>
    <property type="match status" value="1"/>
</dbReference>
<evidence type="ECO:0000256" key="1">
    <source>
        <dbReference type="ARBA" id="ARBA00022908"/>
    </source>
</evidence>
<dbReference type="CDD" id="cd00796">
    <property type="entry name" value="INT_Rci_Hp1_C"/>
    <property type="match status" value="1"/>
</dbReference>
<sequence>MATIRARKRADGTVSYTAQIRINRDGAQVYQETQTFARKQAAQAWIRRREAELYEPDAIEKANRVGVPLSEIIDRYLVEVEKARPLGKTKRATLKAISLTTLGQVVDSDINSQRLVEYALWRMSKAGGDVQPQTAANDMAHLGAVLSVAKPAWGYQIDQHAMADARKVLKKLGYDMKSQERARRPTKDELQKLLQHFSAGQKIRPTSINMVKVIGFAMFSTRRQDEITRIRWADLDEEEHRILVRDMKNPGQKIGNNVWCHIPYPAWEILQSMPRKCAEIFPYNPDSISASWTRACKFLGIDDLHFHDLRHEGVSRLFEMEWDIPRVASVSGHRDWNSMRRYTHLKRRGDVWLDWEWIERMIKSPVELGSRVAVNVAPADSMTIR</sequence>
<dbReference type="PROSITE" id="PS51898">
    <property type="entry name" value="TYR_RECOMBINASE"/>
    <property type="match status" value="1"/>
</dbReference>
<dbReference type="InterPro" id="IPR011010">
    <property type="entry name" value="DNA_brk_join_enz"/>
</dbReference>
<feature type="domain" description="Tyr recombinase" evidence="3">
    <location>
        <begin position="180"/>
        <end position="357"/>
    </location>
</feature>
<dbReference type="GO" id="GO:0003677">
    <property type="term" value="F:DNA binding"/>
    <property type="evidence" value="ECO:0007669"/>
    <property type="project" value="InterPro"/>
</dbReference>
<gene>
    <name evidence="4" type="ORF">HX829_19670</name>
</gene>
<dbReference type="InterPro" id="IPR050090">
    <property type="entry name" value="Tyrosine_recombinase_XerCD"/>
</dbReference>
<dbReference type="Gene3D" id="1.10.443.10">
    <property type="entry name" value="Intergrase catalytic core"/>
    <property type="match status" value="1"/>
</dbReference>
<organism evidence="4 5">
    <name type="scientific">Pseudomonas gingeri</name>
    <dbReference type="NCBI Taxonomy" id="117681"/>
    <lineage>
        <taxon>Bacteria</taxon>
        <taxon>Pseudomonadati</taxon>
        <taxon>Pseudomonadota</taxon>
        <taxon>Gammaproteobacteria</taxon>
        <taxon>Pseudomonadales</taxon>
        <taxon>Pseudomonadaceae</taxon>
        <taxon>Pseudomonas</taxon>
    </lineage>
</organism>
<reference evidence="4 5" key="1">
    <citation type="submission" date="2020-04" db="EMBL/GenBank/DDBJ databases">
        <title>Molecular characterization of pseudomonads from Agaricus bisporus reveal novel blotch 2 pathogens in Western Europe.</title>
        <authorList>
            <person name="Taparia T."/>
            <person name="Krijger M."/>
            <person name="Haynes E."/>
            <person name="Elpinstone J.G."/>
            <person name="Noble R."/>
            <person name="Van Der Wolf J."/>
        </authorList>
    </citation>
    <scope>NUCLEOTIDE SEQUENCE [LARGE SCALE GENOMIC DNA]</scope>
    <source>
        <strain evidence="4 5">F1001</strain>
    </source>
</reference>
<keyword evidence="1" id="KW-0229">DNA integration</keyword>
<dbReference type="InterPro" id="IPR013762">
    <property type="entry name" value="Integrase-like_cat_sf"/>
</dbReference>
<evidence type="ECO:0000313" key="5">
    <source>
        <dbReference type="Proteomes" id="UP000582981"/>
    </source>
</evidence>